<proteinExistence type="inferred from homology"/>
<feature type="compositionally biased region" description="Basic and acidic residues" evidence="7">
    <location>
        <begin position="127"/>
        <end position="141"/>
    </location>
</feature>
<sequence length="476" mass="49847">MTLLRSSVRALRRVVIAAGAALLALALFTPPASSVVPEPATPCATEPATDPLRYVIVFDEGTAERQARREITKECGTPIEYYPRIAVAVATSAAPDFGQRIGLDRAFSAQAARRANLGNGGRQQQRPARDGHETTDRSGEQWDMRMINAHRARQAGIRGDRDVVVGVLDSGVDASHPDLADAVDPRLSANCLTGTPDTRPRAWRPTASPHGTHVAGVIAAADDGIGTTGVAPGTTLASIKVIGEHGYADPESAVCGYMWAARHDMRITNSSYFIDPWSLPCTNREGLDVAREAIGRAIDHATKRGTTHVAAATNDAANLTPAVGAEAGCEALPASIRPVITVSATGEDRLKSGYSSYGLGVISVAAPGGSGDRCVLSTAPGGYRELCGTSMAAPHVSGVLALIAAEHPDASPERLRQRLTANTQPLPCPDDYDLTGDGTQDAYCTGYRAYNGFYGHGMVDAVAALGLSDVSTDSRN</sequence>
<dbReference type="Proteomes" id="UP001596337">
    <property type="component" value="Unassembled WGS sequence"/>
</dbReference>
<evidence type="ECO:0000313" key="10">
    <source>
        <dbReference type="EMBL" id="MFC6870079.1"/>
    </source>
</evidence>
<evidence type="ECO:0000259" key="9">
    <source>
        <dbReference type="Pfam" id="PF00082"/>
    </source>
</evidence>
<reference evidence="11" key="1">
    <citation type="journal article" date="2019" name="Int. J. Syst. Evol. Microbiol.">
        <title>The Global Catalogue of Microorganisms (GCM) 10K type strain sequencing project: providing services to taxonomists for standard genome sequencing and annotation.</title>
        <authorList>
            <consortium name="The Broad Institute Genomics Platform"/>
            <consortium name="The Broad Institute Genome Sequencing Center for Infectious Disease"/>
            <person name="Wu L."/>
            <person name="Ma J."/>
        </authorList>
    </citation>
    <scope>NUCLEOTIDE SEQUENCE [LARGE SCALE GENOMIC DNA]</scope>
    <source>
        <strain evidence="11">KCTC 32255</strain>
    </source>
</reference>
<dbReference type="InterPro" id="IPR050131">
    <property type="entry name" value="Peptidase_S8_subtilisin-like"/>
</dbReference>
<evidence type="ECO:0000256" key="5">
    <source>
        <dbReference type="PROSITE-ProRule" id="PRU01240"/>
    </source>
</evidence>
<dbReference type="InterPro" id="IPR023828">
    <property type="entry name" value="Peptidase_S8_Ser-AS"/>
</dbReference>
<protein>
    <submittedName>
        <fullName evidence="10">S8 family serine peptidase</fullName>
    </submittedName>
</protein>
<evidence type="ECO:0000256" key="8">
    <source>
        <dbReference type="SAM" id="SignalP"/>
    </source>
</evidence>
<dbReference type="InterPro" id="IPR022398">
    <property type="entry name" value="Peptidase_S8_His-AS"/>
</dbReference>
<evidence type="ECO:0000256" key="1">
    <source>
        <dbReference type="ARBA" id="ARBA00011073"/>
    </source>
</evidence>
<evidence type="ECO:0000256" key="7">
    <source>
        <dbReference type="SAM" id="MobiDB-lite"/>
    </source>
</evidence>
<feature type="region of interest" description="Disordered" evidence="7">
    <location>
        <begin position="115"/>
        <end position="141"/>
    </location>
</feature>
<feature type="active site" description="Charge relay system" evidence="5">
    <location>
        <position position="169"/>
    </location>
</feature>
<dbReference type="PRINTS" id="PR00723">
    <property type="entry name" value="SUBTILISIN"/>
</dbReference>
<evidence type="ECO:0000256" key="6">
    <source>
        <dbReference type="RuleBase" id="RU003355"/>
    </source>
</evidence>
<keyword evidence="2 5" id="KW-0645">Protease</keyword>
<feature type="chain" id="PRO_5046518235" evidence="8">
    <location>
        <begin position="35"/>
        <end position="476"/>
    </location>
</feature>
<evidence type="ECO:0000256" key="2">
    <source>
        <dbReference type="ARBA" id="ARBA00022670"/>
    </source>
</evidence>
<comment type="caution">
    <text evidence="10">The sequence shown here is derived from an EMBL/GenBank/DDBJ whole genome shotgun (WGS) entry which is preliminary data.</text>
</comment>
<evidence type="ECO:0000256" key="3">
    <source>
        <dbReference type="ARBA" id="ARBA00022801"/>
    </source>
</evidence>
<feature type="domain" description="Peptidase S8/S53" evidence="9">
    <location>
        <begin position="161"/>
        <end position="436"/>
    </location>
</feature>
<dbReference type="Gene3D" id="3.40.50.200">
    <property type="entry name" value="Peptidase S8/S53 domain"/>
    <property type="match status" value="1"/>
</dbReference>
<dbReference type="PROSITE" id="PS00138">
    <property type="entry name" value="SUBTILASE_SER"/>
    <property type="match status" value="1"/>
</dbReference>
<dbReference type="PROSITE" id="PS00136">
    <property type="entry name" value="SUBTILASE_ASP"/>
    <property type="match status" value="1"/>
</dbReference>
<dbReference type="PROSITE" id="PS51892">
    <property type="entry name" value="SUBTILASE"/>
    <property type="match status" value="1"/>
</dbReference>
<evidence type="ECO:0000256" key="4">
    <source>
        <dbReference type="ARBA" id="ARBA00022825"/>
    </source>
</evidence>
<comment type="similarity">
    <text evidence="1 5 6">Belongs to the peptidase S8 family.</text>
</comment>
<keyword evidence="8" id="KW-0732">Signal</keyword>
<gene>
    <name evidence="10" type="ORF">ACFQGD_23330</name>
</gene>
<feature type="active site" description="Charge relay system" evidence="5">
    <location>
        <position position="390"/>
    </location>
</feature>
<dbReference type="SUPFAM" id="SSF52743">
    <property type="entry name" value="Subtilisin-like"/>
    <property type="match status" value="1"/>
</dbReference>
<name>A0ABW2C5M7_9PSEU</name>
<dbReference type="InterPro" id="IPR015500">
    <property type="entry name" value="Peptidase_S8_subtilisin-rel"/>
</dbReference>
<keyword evidence="4 5" id="KW-0720">Serine protease</keyword>
<organism evidence="10 11">
    <name type="scientific">Haloechinothrix salitolerans</name>
    <dbReference type="NCBI Taxonomy" id="926830"/>
    <lineage>
        <taxon>Bacteria</taxon>
        <taxon>Bacillati</taxon>
        <taxon>Actinomycetota</taxon>
        <taxon>Actinomycetes</taxon>
        <taxon>Pseudonocardiales</taxon>
        <taxon>Pseudonocardiaceae</taxon>
        <taxon>Haloechinothrix</taxon>
    </lineage>
</organism>
<accession>A0ABW2C5M7</accession>
<keyword evidence="3 5" id="KW-0378">Hydrolase</keyword>
<dbReference type="PANTHER" id="PTHR43806:SF11">
    <property type="entry name" value="CEREVISIN-RELATED"/>
    <property type="match status" value="1"/>
</dbReference>
<feature type="signal peptide" evidence="8">
    <location>
        <begin position="1"/>
        <end position="34"/>
    </location>
</feature>
<keyword evidence="11" id="KW-1185">Reference proteome</keyword>
<dbReference type="EMBL" id="JBHSXX010000001">
    <property type="protein sequence ID" value="MFC6870079.1"/>
    <property type="molecule type" value="Genomic_DNA"/>
</dbReference>
<dbReference type="InterPro" id="IPR000209">
    <property type="entry name" value="Peptidase_S8/S53_dom"/>
</dbReference>
<dbReference type="RefSeq" id="WP_345394221.1">
    <property type="nucleotide sequence ID" value="NZ_BAABLA010000021.1"/>
</dbReference>
<dbReference type="InterPro" id="IPR023827">
    <property type="entry name" value="Peptidase_S8_Asp-AS"/>
</dbReference>
<dbReference type="InterPro" id="IPR036852">
    <property type="entry name" value="Peptidase_S8/S53_dom_sf"/>
</dbReference>
<evidence type="ECO:0000313" key="11">
    <source>
        <dbReference type="Proteomes" id="UP001596337"/>
    </source>
</evidence>
<dbReference type="PROSITE" id="PS00137">
    <property type="entry name" value="SUBTILASE_HIS"/>
    <property type="match status" value="1"/>
</dbReference>
<dbReference type="PANTHER" id="PTHR43806">
    <property type="entry name" value="PEPTIDASE S8"/>
    <property type="match status" value="1"/>
</dbReference>
<dbReference type="Pfam" id="PF00082">
    <property type="entry name" value="Peptidase_S8"/>
    <property type="match status" value="1"/>
</dbReference>
<feature type="active site" description="Charge relay system" evidence="5">
    <location>
        <position position="210"/>
    </location>
</feature>